<dbReference type="Proteomes" id="UP000324800">
    <property type="component" value="Unassembled WGS sequence"/>
</dbReference>
<feature type="region of interest" description="Disordered" evidence="1">
    <location>
        <begin position="94"/>
        <end position="122"/>
    </location>
</feature>
<protein>
    <submittedName>
        <fullName evidence="2">Uncharacterized protein</fullName>
    </submittedName>
</protein>
<organism evidence="2 3">
    <name type="scientific">Streblomastix strix</name>
    <dbReference type="NCBI Taxonomy" id="222440"/>
    <lineage>
        <taxon>Eukaryota</taxon>
        <taxon>Metamonada</taxon>
        <taxon>Preaxostyla</taxon>
        <taxon>Oxymonadida</taxon>
        <taxon>Streblomastigidae</taxon>
        <taxon>Streblomastix</taxon>
    </lineage>
</organism>
<evidence type="ECO:0000313" key="3">
    <source>
        <dbReference type="Proteomes" id="UP000324800"/>
    </source>
</evidence>
<name>A0A5J4W9M7_9EUKA</name>
<dbReference type="EMBL" id="SNRW01002838">
    <property type="protein sequence ID" value="KAA6391570.1"/>
    <property type="molecule type" value="Genomic_DNA"/>
</dbReference>
<accession>A0A5J4W9M7</accession>
<gene>
    <name evidence="2" type="ORF">EZS28_012906</name>
</gene>
<evidence type="ECO:0000256" key="1">
    <source>
        <dbReference type="SAM" id="MobiDB-lite"/>
    </source>
</evidence>
<comment type="caution">
    <text evidence="2">The sequence shown here is derived from an EMBL/GenBank/DDBJ whole genome shotgun (WGS) entry which is preliminary data.</text>
</comment>
<reference evidence="2 3" key="1">
    <citation type="submission" date="2019-03" db="EMBL/GenBank/DDBJ databases">
        <title>Single cell metagenomics reveals metabolic interactions within the superorganism composed of flagellate Streblomastix strix and complex community of Bacteroidetes bacteria on its surface.</title>
        <authorList>
            <person name="Treitli S.C."/>
            <person name="Kolisko M."/>
            <person name="Husnik F."/>
            <person name="Keeling P."/>
            <person name="Hampl V."/>
        </authorList>
    </citation>
    <scope>NUCLEOTIDE SEQUENCE [LARGE SCALE GENOMIC DNA]</scope>
    <source>
        <strain evidence="2">ST1C</strain>
    </source>
</reference>
<evidence type="ECO:0000313" key="2">
    <source>
        <dbReference type="EMBL" id="KAA6391570.1"/>
    </source>
</evidence>
<feature type="compositionally biased region" description="Low complexity" evidence="1">
    <location>
        <begin position="100"/>
        <end position="122"/>
    </location>
</feature>
<sequence>MIESVSLNLSAMIKRLSGLFVLTPEQEKALNSKKGKDDSQVKQILNQFFPNYEKTLEQNDIENCLIPREHLLAELQDITSHPVNMLVYPPLGSQQASRVKTPPAQQKKSQSPSAIQSSQAVQQRFDPIKAQSEIEYKGQDFAEVERIIPVESLYPSEVLEREVKMIEFIQRQIKRDKNFARDYENTDLLNARREKSKKYCDNMEKDYESGLLTEEKYLMQLKDVLIVIKSKLDNRNKTPANSDVEKRRKDGIVHHLQGILMVITNEIETASQTNAPM</sequence>
<proteinExistence type="predicted"/>
<dbReference type="AlphaFoldDB" id="A0A5J4W9M7"/>